<keyword evidence="7" id="KW-1185">Reference proteome</keyword>
<keyword evidence="3" id="KW-0963">Cytoplasm</keyword>
<evidence type="ECO:0000313" key="7">
    <source>
        <dbReference type="Proteomes" id="UP000183376"/>
    </source>
</evidence>
<dbReference type="EMBL" id="LT629701">
    <property type="protein sequence ID" value="SDM20030.1"/>
    <property type="molecule type" value="Genomic_DNA"/>
</dbReference>
<evidence type="ECO:0000256" key="5">
    <source>
        <dbReference type="SAM" id="MobiDB-lite"/>
    </source>
</evidence>
<dbReference type="SUPFAM" id="SSF140459">
    <property type="entry name" value="PE/PPE dimer-like"/>
    <property type="match status" value="1"/>
</dbReference>
<feature type="region of interest" description="Disordered" evidence="5">
    <location>
        <begin position="202"/>
        <end position="287"/>
    </location>
</feature>
<accession>A0A1G9RA99</accession>
<dbReference type="InterPro" id="IPR038332">
    <property type="entry name" value="PPE_sf"/>
</dbReference>
<evidence type="ECO:0000256" key="2">
    <source>
        <dbReference type="ARBA" id="ARBA00006411"/>
    </source>
</evidence>
<comment type="similarity">
    <text evidence="2">Belongs to the EspG family.</text>
</comment>
<feature type="region of interest" description="Disordered" evidence="5">
    <location>
        <begin position="438"/>
        <end position="463"/>
    </location>
</feature>
<proteinExistence type="inferred from homology"/>
<evidence type="ECO:0000256" key="1">
    <source>
        <dbReference type="ARBA" id="ARBA00004496"/>
    </source>
</evidence>
<dbReference type="eggNOG" id="COG5651">
    <property type="taxonomic scope" value="Bacteria"/>
</dbReference>
<name>A0A1G9RA99_ALLAB</name>
<organism evidence="6 7">
    <name type="scientific">Allokutzneria albata</name>
    <name type="common">Kibdelosporangium albatum</name>
    <dbReference type="NCBI Taxonomy" id="211114"/>
    <lineage>
        <taxon>Bacteria</taxon>
        <taxon>Bacillati</taxon>
        <taxon>Actinomycetota</taxon>
        <taxon>Actinomycetes</taxon>
        <taxon>Pseudonocardiales</taxon>
        <taxon>Pseudonocardiaceae</taxon>
        <taxon>Allokutzneria</taxon>
    </lineage>
</organism>
<dbReference type="AlphaFoldDB" id="A0A1G9RA99"/>
<feature type="compositionally biased region" description="Pro residues" evidence="5">
    <location>
        <begin position="212"/>
        <end position="225"/>
    </location>
</feature>
<dbReference type="Gene3D" id="1.20.1260.20">
    <property type="entry name" value="PPE superfamily"/>
    <property type="match status" value="1"/>
</dbReference>
<evidence type="ECO:0000256" key="3">
    <source>
        <dbReference type="ARBA" id="ARBA00022490"/>
    </source>
</evidence>
<keyword evidence="4" id="KW-0143">Chaperone</keyword>
<evidence type="ECO:0000256" key="4">
    <source>
        <dbReference type="ARBA" id="ARBA00023186"/>
    </source>
</evidence>
<dbReference type="Pfam" id="PF14011">
    <property type="entry name" value="ESX-1_EspG"/>
    <property type="match status" value="1"/>
</dbReference>
<protein>
    <submittedName>
        <fullName evidence="6">EspG family protein</fullName>
    </submittedName>
</protein>
<gene>
    <name evidence="6" type="ORF">SAMN04489726_0322</name>
</gene>
<sequence length="463" mass="49648">MRLRRSCCVVASGCERAKDRACRAMFTKTIVGEPRAAGFDATTIYDWFHDKQGPQPACSAAEAVLKQITQIHADVHGILKRGTEESRAFWTGGAADAARGGMSPMLAWADQIQQVADGAQKQVVLVRDAFDRARNSVEPPHPEPDPRKVTVGFMPFGGSGVNDFIKSTQQWQANLEHNVRVAESYAMSSSTALQAVAEFAHPVGGGGEVKPPETPPRDPSPPPISPGGGGRRGGSESASFVPTPQRGGQTGPQPWRPESGSQRARSRPAGGHQGRGRGTRAAVMVGGGRRRVLQRHAEGRAARHRRRALSVRARISAPAFDVLWQHHALGTKPPALATCPSPGRTTRERQELERLAWQELAPHGDMAPAMSLLRAPSVEYFGWFGGIDRSWSAHVAVGQQAALRVVVDRDQVTLETVPAARAAEALVAALPPMPPGSGGIFSVPERPPARDSVLVQAHRRTPS</sequence>
<reference evidence="6 7" key="1">
    <citation type="submission" date="2016-10" db="EMBL/GenBank/DDBJ databases">
        <authorList>
            <person name="de Groot N.N."/>
        </authorList>
    </citation>
    <scope>NUCLEOTIDE SEQUENCE [LARGE SCALE GENOMIC DNA]</scope>
    <source>
        <strain evidence="6 7">DSM 44149</strain>
    </source>
</reference>
<dbReference type="InterPro" id="IPR025734">
    <property type="entry name" value="EspG"/>
</dbReference>
<evidence type="ECO:0000313" key="6">
    <source>
        <dbReference type="EMBL" id="SDM20030.1"/>
    </source>
</evidence>
<dbReference type="Proteomes" id="UP000183376">
    <property type="component" value="Chromosome I"/>
</dbReference>
<comment type="subcellular location">
    <subcellularLocation>
        <location evidence="1">Cytoplasm</location>
    </subcellularLocation>
</comment>
<dbReference type="STRING" id="211114.SAMN04489726_0322"/>